<dbReference type="GO" id="GO:0003677">
    <property type="term" value="F:DNA binding"/>
    <property type="evidence" value="ECO:0007669"/>
    <property type="project" value="InterPro"/>
</dbReference>
<dbReference type="SUPFAM" id="SSF50118">
    <property type="entry name" value="Cell growth inhibitor/plasmid maintenance toxic component"/>
    <property type="match status" value="1"/>
</dbReference>
<accession>A0A4Y5FGG8</accession>
<dbReference type="GO" id="GO:0006402">
    <property type="term" value="P:mRNA catabolic process"/>
    <property type="evidence" value="ECO:0007669"/>
    <property type="project" value="TreeGrafter"/>
</dbReference>
<evidence type="ECO:0000313" key="1">
    <source>
        <dbReference type="EMBL" id="QBJ03577.1"/>
    </source>
</evidence>
<keyword evidence="2" id="KW-1185">Reference proteome</keyword>
<dbReference type="InterPro" id="IPR003477">
    <property type="entry name" value="PemK-like"/>
</dbReference>
<dbReference type="InterPro" id="IPR011067">
    <property type="entry name" value="Plasmid_toxin/cell-grow_inhib"/>
</dbReference>
<dbReference type="Gene3D" id="2.30.30.110">
    <property type="match status" value="1"/>
</dbReference>
<name>A0A4Y5FGG8_9CAUD</name>
<dbReference type="GO" id="GO:0004521">
    <property type="term" value="F:RNA endonuclease activity"/>
    <property type="evidence" value="ECO:0007669"/>
    <property type="project" value="TreeGrafter"/>
</dbReference>
<evidence type="ECO:0000313" key="2">
    <source>
        <dbReference type="Proteomes" id="UP000309991"/>
    </source>
</evidence>
<proteinExistence type="predicted"/>
<dbReference type="Pfam" id="PF02452">
    <property type="entry name" value="PemK_toxin"/>
    <property type="match status" value="1"/>
</dbReference>
<reference evidence="1 2" key="1">
    <citation type="submission" date="2019-02" db="EMBL/GenBank/DDBJ databases">
        <title>Isolation of virulent Lactobacillus brevis phages.</title>
        <authorList>
            <person name="Feyereisen M."/>
            <person name="Mahony J."/>
            <person name="O'Sullivan T."/>
            <person name="van Sinderen D."/>
        </authorList>
    </citation>
    <scope>NUCLEOTIDE SEQUENCE [LARGE SCALE GENOMIC DNA]</scope>
</reference>
<gene>
    <name evidence="1" type="ORF">UCC3521_0039</name>
</gene>
<dbReference type="PANTHER" id="PTHR33988:SF2">
    <property type="entry name" value="ENDORIBONUCLEASE MAZF"/>
    <property type="match status" value="1"/>
</dbReference>
<organism evidence="1 2">
    <name type="scientific">Lactobacillus phage 3-521</name>
    <dbReference type="NCBI Taxonomy" id="2510943"/>
    <lineage>
        <taxon>Viruses</taxon>
        <taxon>Duplodnaviria</taxon>
        <taxon>Heunggongvirae</taxon>
        <taxon>Uroviricota</taxon>
        <taxon>Caudoviricetes</taxon>
        <taxon>Herelleviridae</taxon>
        <taxon>Watanabevirus</taxon>
        <taxon>Watanabevirus wv3521</taxon>
    </lineage>
</organism>
<dbReference type="PANTHER" id="PTHR33988">
    <property type="entry name" value="ENDORIBONUCLEASE MAZF-RELATED"/>
    <property type="match status" value="1"/>
</dbReference>
<sequence length="118" mass="13061">MSLEIKRGDIVKCYLPGEGNSHVQSGYRPVVVVQNNTGNKFSPNTIVVPLTSENKKDMPTHSKFVIHYADREDVNNIALCEALTTIPISSITSKVGHVNYSNMQKIEQAIRVSLGLTY</sequence>
<dbReference type="GO" id="GO:0016075">
    <property type="term" value="P:rRNA catabolic process"/>
    <property type="evidence" value="ECO:0007669"/>
    <property type="project" value="TreeGrafter"/>
</dbReference>
<protein>
    <submittedName>
        <fullName evidence="1">mRNA interferase</fullName>
    </submittedName>
</protein>
<dbReference type="EMBL" id="MK504444">
    <property type="protein sequence ID" value="QBJ03577.1"/>
    <property type="molecule type" value="Genomic_DNA"/>
</dbReference>
<dbReference type="Proteomes" id="UP000309991">
    <property type="component" value="Segment"/>
</dbReference>